<gene>
    <name evidence="2" type="ORF">TBK1r_43540</name>
</gene>
<feature type="coiled-coil region" evidence="1">
    <location>
        <begin position="143"/>
        <end position="170"/>
    </location>
</feature>
<evidence type="ECO:0000313" key="2">
    <source>
        <dbReference type="EMBL" id="QDV85374.1"/>
    </source>
</evidence>
<accession>A0ABX5XZY6</accession>
<name>A0ABX5XZY6_9BACT</name>
<dbReference type="RefSeq" id="WP_145214905.1">
    <property type="nucleotide sequence ID" value="NZ_CP036432.1"/>
</dbReference>
<keyword evidence="3" id="KW-1185">Reference proteome</keyword>
<dbReference type="EMBL" id="CP036432">
    <property type="protein sequence ID" value="QDV85374.1"/>
    <property type="molecule type" value="Genomic_DNA"/>
</dbReference>
<proteinExistence type="predicted"/>
<organism evidence="2 3">
    <name type="scientific">Stieleria magnilauensis</name>
    <dbReference type="NCBI Taxonomy" id="2527963"/>
    <lineage>
        <taxon>Bacteria</taxon>
        <taxon>Pseudomonadati</taxon>
        <taxon>Planctomycetota</taxon>
        <taxon>Planctomycetia</taxon>
        <taxon>Pirellulales</taxon>
        <taxon>Pirellulaceae</taxon>
        <taxon>Stieleria</taxon>
    </lineage>
</organism>
<evidence type="ECO:0000256" key="1">
    <source>
        <dbReference type="SAM" id="Coils"/>
    </source>
</evidence>
<evidence type="ECO:0000313" key="3">
    <source>
        <dbReference type="Proteomes" id="UP000318081"/>
    </source>
</evidence>
<keyword evidence="1" id="KW-0175">Coiled coil</keyword>
<dbReference type="Proteomes" id="UP000318081">
    <property type="component" value="Chromosome"/>
</dbReference>
<protein>
    <submittedName>
        <fullName evidence="2">Uncharacterized protein</fullName>
    </submittedName>
</protein>
<reference evidence="2 3" key="1">
    <citation type="submission" date="2019-02" db="EMBL/GenBank/DDBJ databases">
        <title>Deep-cultivation of Planctomycetes and their phenomic and genomic characterization uncovers novel biology.</title>
        <authorList>
            <person name="Wiegand S."/>
            <person name="Jogler M."/>
            <person name="Boedeker C."/>
            <person name="Pinto D."/>
            <person name="Vollmers J."/>
            <person name="Rivas-Marin E."/>
            <person name="Kohn T."/>
            <person name="Peeters S.H."/>
            <person name="Heuer A."/>
            <person name="Rast P."/>
            <person name="Oberbeckmann S."/>
            <person name="Bunk B."/>
            <person name="Jeske O."/>
            <person name="Meyerdierks A."/>
            <person name="Storesund J.E."/>
            <person name="Kallscheuer N."/>
            <person name="Luecker S."/>
            <person name="Lage O.M."/>
            <person name="Pohl T."/>
            <person name="Merkel B.J."/>
            <person name="Hornburger P."/>
            <person name="Mueller R.-W."/>
            <person name="Bruemmer F."/>
            <person name="Labrenz M."/>
            <person name="Spormann A.M."/>
            <person name="Op den Camp H."/>
            <person name="Overmann J."/>
            <person name="Amann R."/>
            <person name="Jetten M.S.M."/>
            <person name="Mascher T."/>
            <person name="Medema M.H."/>
            <person name="Devos D.P."/>
            <person name="Kaster A.-K."/>
            <person name="Ovreas L."/>
            <person name="Rohde M."/>
            <person name="Galperin M.Y."/>
            <person name="Jogler C."/>
        </authorList>
    </citation>
    <scope>NUCLEOTIDE SEQUENCE [LARGE SCALE GENOMIC DNA]</scope>
    <source>
        <strain evidence="2 3">TBK1r</strain>
    </source>
</reference>
<sequence length="197" mass="22473">MNESSKAIEALEDYQPSTQGVFDPETNPTAAIVEQEVSWINEMYERVISRLAIIATAEAEFDPTVDWSSYPTLQQAKRKVLAKMAVQLAAVETRAEQEALDQSAERRFQSVFDAKKNRFDTETDAMSRIAELSRLLMLKEFEVKEAEFDVKEAKIEVEKAELRKQQTVASNEKRMIETESSLREHGQLLIELGMLKP</sequence>